<dbReference type="InterPro" id="IPR036737">
    <property type="entry name" value="OmpA-like_sf"/>
</dbReference>
<evidence type="ECO:0000256" key="2">
    <source>
        <dbReference type="ARBA" id="ARBA00023136"/>
    </source>
</evidence>
<dbReference type="InterPro" id="IPR006664">
    <property type="entry name" value="OMP_bac"/>
</dbReference>
<dbReference type="PRINTS" id="PR01021">
    <property type="entry name" value="OMPADOMAIN"/>
</dbReference>
<dbReference type="Gene3D" id="3.30.1330.60">
    <property type="entry name" value="OmpA-like domain"/>
    <property type="match status" value="1"/>
</dbReference>
<comment type="caution">
    <text evidence="7">The sequence shown here is derived from an EMBL/GenBank/DDBJ whole genome shotgun (WGS) entry which is preliminary data.</text>
</comment>
<keyword evidence="3" id="KW-0998">Cell outer membrane</keyword>
<evidence type="ECO:0000256" key="3">
    <source>
        <dbReference type="ARBA" id="ARBA00023237"/>
    </source>
</evidence>
<dbReference type="GO" id="GO:0009279">
    <property type="term" value="C:cell outer membrane"/>
    <property type="evidence" value="ECO:0007669"/>
    <property type="project" value="UniProtKB-SubCell"/>
</dbReference>
<keyword evidence="5" id="KW-0732">Signal</keyword>
<dbReference type="InterPro" id="IPR006665">
    <property type="entry name" value="OmpA-like"/>
</dbReference>
<feature type="signal peptide" evidence="5">
    <location>
        <begin position="1"/>
        <end position="28"/>
    </location>
</feature>
<evidence type="ECO:0000256" key="4">
    <source>
        <dbReference type="PROSITE-ProRule" id="PRU00473"/>
    </source>
</evidence>
<dbReference type="Pfam" id="PF00691">
    <property type="entry name" value="OmpA"/>
    <property type="match status" value="1"/>
</dbReference>
<dbReference type="PROSITE" id="PS51257">
    <property type="entry name" value="PROKAR_LIPOPROTEIN"/>
    <property type="match status" value="1"/>
</dbReference>
<dbReference type="SUPFAM" id="SSF103088">
    <property type="entry name" value="OmpA-like"/>
    <property type="match status" value="1"/>
</dbReference>
<sequence length="198" mass="21147">MKLSTFIRATVMATAGLLLSACASFSNGGIENPGGGIAVDTSGLPVTQRSVTTPSNWNELIGQIRASDTQNLGIQVNRVRDGSLRVILPGGTTFRGGSARLNNKMKPVLNAVAGAFDQSPYLRIKVVGHSDSQGDSVTNQTLSITRATSVANYLIQRNVKSVLIELEGRGSIDPLMSNTTAQGRAVNRRVELYLYEIR</sequence>
<dbReference type="CDD" id="cd07185">
    <property type="entry name" value="OmpA_C-like"/>
    <property type="match status" value="1"/>
</dbReference>
<feature type="domain" description="OmpA-like" evidence="6">
    <location>
        <begin position="81"/>
        <end position="198"/>
    </location>
</feature>
<keyword evidence="2 4" id="KW-0472">Membrane</keyword>
<dbReference type="AlphaFoldDB" id="A0A356LIS8"/>
<dbReference type="PROSITE" id="PS51123">
    <property type="entry name" value="OMPA_2"/>
    <property type="match status" value="1"/>
</dbReference>
<dbReference type="PANTHER" id="PTHR30329:SF21">
    <property type="entry name" value="LIPOPROTEIN YIAD-RELATED"/>
    <property type="match status" value="1"/>
</dbReference>
<evidence type="ECO:0000256" key="1">
    <source>
        <dbReference type="ARBA" id="ARBA00004442"/>
    </source>
</evidence>
<name>A0A356LIS8_9BURK</name>
<protein>
    <submittedName>
        <fullName evidence="7">OmpA family protein</fullName>
    </submittedName>
</protein>
<accession>A0A356LIS8</accession>
<dbReference type="Proteomes" id="UP000264036">
    <property type="component" value="Unassembled WGS sequence"/>
</dbReference>
<feature type="chain" id="PRO_5016933397" evidence="5">
    <location>
        <begin position="29"/>
        <end position="198"/>
    </location>
</feature>
<evidence type="ECO:0000259" key="6">
    <source>
        <dbReference type="PROSITE" id="PS51123"/>
    </source>
</evidence>
<gene>
    <name evidence="7" type="ORF">DD666_13760</name>
</gene>
<reference evidence="7 8" key="1">
    <citation type="journal article" date="2018" name="Nat. Biotechnol.">
        <title>A standardized bacterial taxonomy based on genome phylogeny substantially revises the tree of life.</title>
        <authorList>
            <person name="Parks D.H."/>
            <person name="Chuvochina M."/>
            <person name="Waite D.W."/>
            <person name="Rinke C."/>
            <person name="Skarshewski A."/>
            <person name="Chaumeil P.A."/>
            <person name="Hugenholtz P."/>
        </authorList>
    </citation>
    <scope>NUCLEOTIDE SEQUENCE [LARGE SCALE GENOMIC DNA]</scope>
    <source>
        <strain evidence="7">UBA10707</strain>
    </source>
</reference>
<comment type="subcellular location">
    <subcellularLocation>
        <location evidence="1">Cell outer membrane</location>
    </subcellularLocation>
</comment>
<evidence type="ECO:0000256" key="5">
    <source>
        <dbReference type="SAM" id="SignalP"/>
    </source>
</evidence>
<dbReference type="PANTHER" id="PTHR30329">
    <property type="entry name" value="STATOR ELEMENT OF FLAGELLAR MOTOR COMPLEX"/>
    <property type="match status" value="1"/>
</dbReference>
<evidence type="ECO:0000313" key="7">
    <source>
        <dbReference type="EMBL" id="HBP30471.1"/>
    </source>
</evidence>
<dbReference type="EMBL" id="DOEK01000029">
    <property type="protein sequence ID" value="HBP30471.1"/>
    <property type="molecule type" value="Genomic_DNA"/>
</dbReference>
<dbReference type="InterPro" id="IPR050330">
    <property type="entry name" value="Bact_OuterMem_StrucFunc"/>
</dbReference>
<organism evidence="7 8">
    <name type="scientific">Advenella kashmirensis</name>
    <dbReference type="NCBI Taxonomy" id="310575"/>
    <lineage>
        <taxon>Bacteria</taxon>
        <taxon>Pseudomonadati</taxon>
        <taxon>Pseudomonadota</taxon>
        <taxon>Betaproteobacteria</taxon>
        <taxon>Burkholderiales</taxon>
        <taxon>Alcaligenaceae</taxon>
    </lineage>
</organism>
<evidence type="ECO:0000313" key="8">
    <source>
        <dbReference type="Proteomes" id="UP000264036"/>
    </source>
</evidence>
<proteinExistence type="predicted"/>